<feature type="transmembrane region" description="Helical" evidence="5">
    <location>
        <begin position="306"/>
        <end position="325"/>
    </location>
</feature>
<dbReference type="EMBL" id="JBHTBS010000002">
    <property type="protein sequence ID" value="MFC7336642.1"/>
    <property type="molecule type" value="Genomic_DNA"/>
</dbReference>
<evidence type="ECO:0000313" key="7">
    <source>
        <dbReference type="Proteomes" id="UP001596472"/>
    </source>
</evidence>
<evidence type="ECO:0000256" key="3">
    <source>
        <dbReference type="ARBA" id="ARBA00022989"/>
    </source>
</evidence>
<evidence type="ECO:0000256" key="5">
    <source>
        <dbReference type="SAM" id="Phobius"/>
    </source>
</evidence>
<feature type="transmembrane region" description="Helical" evidence="5">
    <location>
        <begin position="147"/>
        <end position="179"/>
    </location>
</feature>
<dbReference type="Pfam" id="PF00939">
    <property type="entry name" value="Na_sulph_symp"/>
    <property type="match status" value="1"/>
</dbReference>
<protein>
    <submittedName>
        <fullName evidence="6">SLC13 family permease</fullName>
    </submittedName>
</protein>
<accession>A0ABW2L2V0</accession>
<dbReference type="PANTHER" id="PTHR10283">
    <property type="entry name" value="SOLUTE CARRIER FAMILY 13 MEMBER"/>
    <property type="match status" value="1"/>
</dbReference>
<evidence type="ECO:0000256" key="2">
    <source>
        <dbReference type="ARBA" id="ARBA00022692"/>
    </source>
</evidence>
<gene>
    <name evidence="6" type="ORF">ACFQY0_05600</name>
</gene>
<keyword evidence="4 5" id="KW-0472">Membrane</keyword>
<comment type="caution">
    <text evidence="6">The sequence shown here is derived from an EMBL/GenBank/DDBJ whole genome shotgun (WGS) entry which is preliminary data.</text>
</comment>
<dbReference type="InterPro" id="IPR001898">
    <property type="entry name" value="SLC13A/DASS"/>
</dbReference>
<keyword evidence="2 5" id="KW-0812">Transmembrane</keyword>
<evidence type="ECO:0000313" key="6">
    <source>
        <dbReference type="EMBL" id="MFC7336642.1"/>
    </source>
</evidence>
<evidence type="ECO:0000256" key="4">
    <source>
        <dbReference type="ARBA" id="ARBA00023136"/>
    </source>
</evidence>
<dbReference type="Proteomes" id="UP001596472">
    <property type="component" value="Unassembled WGS sequence"/>
</dbReference>
<organism evidence="6 7">
    <name type="scientific">Haloferula chungangensis</name>
    <dbReference type="NCBI Taxonomy" id="1048331"/>
    <lineage>
        <taxon>Bacteria</taxon>
        <taxon>Pseudomonadati</taxon>
        <taxon>Verrucomicrobiota</taxon>
        <taxon>Verrucomicrobiia</taxon>
        <taxon>Verrucomicrobiales</taxon>
        <taxon>Verrucomicrobiaceae</taxon>
        <taxon>Haloferula</taxon>
    </lineage>
</organism>
<sequence length="480" mass="50267">MSALKSLLSGKTISLILAFIGFLLPFFIQIEGLSEAGHRLLSIFIFAVVLWVSEAIPLFATSACVILLLILFLSDVSADLGWAWGVAEGFGEEGPPRYKVFFDTLANQVLILFLGGFFLAFGAAKFGVDRNLAAIMLKPFGSKPSRVLLGLMLITGVLSMWMSNTATTATIMAVVLPIIHRLDADDKLRAGLAIGIPFAANIGGIGTPIGTPPNAIILGALAKINPETGQPVGQCSFLQWMIFAVPLAMLLLLLAWVMVLLLFPASKKSIEIDMNVKWVKSSKAAIYYATAVFTILMWITGSLHGINSYVVGMFPVAILLATGVVGSKEFRMLEWDVLWLVAGGIALGVGVSATSFDAWIVGLIDWNAMNVGLVGIAICGTALLMSTFISNSAASNLLAPIAIAVASAAGGNVVIILVFVAIGASLAMALPISTPPNAIAYGAGIISTKQMATSGIIVAVVGVGLTYLLLPVLLKMAGLG</sequence>
<keyword evidence="3 5" id="KW-1133">Transmembrane helix</keyword>
<evidence type="ECO:0000256" key="1">
    <source>
        <dbReference type="ARBA" id="ARBA00004141"/>
    </source>
</evidence>
<name>A0ABW2L2V0_9BACT</name>
<feature type="transmembrane region" description="Helical" evidence="5">
    <location>
        <begin position="368"/>
        <end position="389"/>
    </location>
</feature>
<dbReference type="RefSeq" id="WP_379710115.1">
    <property type="nucleotide sequence ID" value="NZ_JBHTBS010000002.1"/>
</dbReference>
<keyword evidence="7" id="KW-1185">Reference proteome</keyword>
<feature type="transmembrane region" description="Helical" evidence="5">
    <location>
        <begin position="40"/>
        <end position="73"/>
    </location>
</feature>
<feature type="transmembrane region" description="Helical" evidence="5">
    <location>
        <begin position="337"/>
        <end position="356"/>
    </location>
</feature>
<comment type="subcellular location">
    <subcellularLocation>
        <location evidence="1">Membrane</location>
        <topology evidence="1">Multi-pass membrane protein</topology>
    </subcellularLocation>
</comment>
<feature type="transmembrane region" description="Helical" evidence="5">
    <location>
        <begin position="284"/>
        <end position="300"/>
    </location>
</feature>
<feature type="transmembrane region" description="Helical" evidence="5">
    <location>
        <begin position="12"/>
        <end position="28"/>
    </location>
</feature>
<feature type="transmembrane region" description="Helical" evidence="5">
    <location>
        <begin position="401"/>
        <end position="432"/>
    </location>
</feature>
<feature type="transmembrane region" description="Helical" evidence="5">
    <location>
        <begin position="240"/>
        <end position="263"/>
    </location>
</feature>
<reference evidence="7" key="1">
    <citation type="journal article" date="2019" name="Int. J. Syst. Evol. Microbiol.">
        <title>The Global Catalogue of Microorganisms (GCM) 10K type strain sequencing project: providing services to taxonomists for standard genome sequencing and annotation.</title>
        <authorList>
            <consortium name="The Broad Institute Genomics Platform"/>
            <consortium name="The Broad Institute Genome Sequencing Center for Infectious Disease"/>
            <person name="Wu L."/>
            <person name="Ma J."/>
        </authorList>
    </citation>
    <scope>NUCLEOTIDE SEQUENCE [LARGE SCALE GENOMIC DNA]</scope>
    <source>
        <strain evidence="7">CGMCC 4.1467</strain>
    </source>
</reference>
<feature type="transmembrane region" description="Helical" evidence="5">
    <location>
        <begin position="452"/>
        <end position="474"/>
    </location>
</feature>
<dbReference type="PANTHER" id="PTHR10283:SF92">
    <property type="entry name" value="LOW-AFFINITY PHOSPHATE TRANSPORTER PHO91"/>
    <property type="match status" value="1"/>
</dbReference>
<dbReference type="NCBIfam" id="TIGR00785">
    <property type="entry name" value="dass"/>
    <property type="match status" value="1"/>
</dbReference>
<feature type="transmembrane region" description="Helical" evidence="5">
    <location>
        <begin position="105"/>
        <end position="126"/>
    </location>
</feature>
<proteinExistence type="predicted"/>